<feature type="transmembrane region" description="Helical" evidence="1">
    <location>
        <begin position="59"/>
        <end position="81"/>
    </location>
</feature>
<feature type="transmembrane region" description="Helical" evidence="1">
    <location>
        <begin position="88"/>
        <end position="111"/>
    </location>
</feature>
<keyword evidence="3" id="KW-1185">Reference proteome</keyword>
<evidence type="ECO:0000256" key="1">
    <source>
        <dbReference type="SAM" id="Phobius"/>
    </source>
</evidence>
<keyword evidence="1" id="KW-0812">Transmembrane</keyword>
<organism evidence="2 3">
    <name type="scientific">Mucilaginibacter paludis DSM 18603</name>
    <dbReference type="NCBI Taxonomy" id="714943"/>
    <lineage>
        <taxon>Bacteria</taxon>
        <taxon>Pseudomonadati</taxon>
        <taxon>Bacteroidota</taxon>
        <taxon>Sphingobacteriia</taxon>
        <taxon>Sphingobacteriales</taxon>
        <taxon>Sphingobacteriaceae</taxon>
        <taxon>Mucilaginibacter</taxon>
    </lineage>
</organism>
<dbReference type="EMBL" id="CM001403">
    <property type="protein sequence ID" value="EHQ27302.1"/>
    <property type="molecule type" value="Genomic_DNA"/>
</dbReference>
<dbReference type="HOGENOM" id="CLU_1249451_0_0_10"/>
<dbReference type="Proteomes" id="UP000002774">
    <property type="component" value="Chromosome"/>
</dbReference>
<feature type="transmembrane region" description="Helical" evidence="1">
    <location>
        <begin position="191"/>
        <end position="211"/>
    </location>
</feature>
<dbReference type="STRING" id="714943.Mucpa_3198"/>
<name>H1YFJ4_9SPHI</name>
<protein>
    <submittedName>
        <fullName evidence="2">Uncharacterized protein</fullName>
    </submittedName>
</protein>
<accession>H1YFJ4</accession>
<gene>
    <name evidence="2" type="ORF">Mucpa_3198</name>
</gene>
<keyword evidence="1" id="KW-1133">Transmembrane helix</keyword>
<dbReference type="AlphaFoldDB" id="H1YFJ4"/>
<proteinExistence type="predicted"/>
<dbReference type="eggNOG" id="ENOG503405Q">
    <property type="taxonomic scope" value="Bacteria"/>
</dbReference>
<reference evidence="2" key="1">
    <citation type="submission" date="2011-09" db="EMBL/GenBank/DDBJ databases">
        <title>The permanent draft genome of Mucilaginibacter paludis DSM 18603.</title>
        <authorList>
            <consortium name="US DOE Joint Genome Institute (JGI-PGF)"/>
            <person name="Lucas S."/>
            <person name="Han J."/>
            <person name="Lapidus A."/>
            <person name="Bruce D."/>
            <person name="Goodwin L."/>
            <person name="Pitluck S."/>
            <person name="Peters L."/>
            <person name="Kyrpides N."/>
            <person name="Mavromatis K."/>
            <person name="Ivanova N."/>
            <person name="Mikhailova N."/>
            <person name="Held B."/>
            <person name="Detter J.C."/>
            <person name="Tapia R."/>
            <person name="Han C."/>
            <person name="Land M."/>
            <person name="Hauser L."/>
            <person name="Markowitz V."/>
            <person name="Cheng J.-F."/>
            <person name="Hugenholtz P."/>
            <person name="Woyke T."/>
            <person name="Wu D."/>
            <person name="Tindall B."/>
            <person name="Brambilla E."/>
            <person name="Klenk H.-P."/>
            <person name="Eisen J.A."/>
        </authorList>
    </citation>
    <scope>NUCLEOTIDE SEQUENCE [LARGE SCALE GENOMIC DNA]</scope>
    <source>
        <strain evidence="2">DSM 18603</strain>
    </source>
</reference>
<feature type="transmembrane region" description="Helical" evidence="1">
    <location>
        <begin position="29"/>
        <end position="47"/>
    </location>
</feature>
<keyword evidence="1" id="KW-0472">Membrane</keyword>
<evidence type="ECO:0000313" key="3">
    <source>
        <dbReference type="Proteomes" id="UP000002774"/>
    </source>
</evidence>
<feature type="transmembrane region" description="Helical" evidence="1">
    <location>
        <begin position="117"/>
        <end position="139"/>
    </location>
</feature>
<sequence>MEFRLFEVFQMLSLLIAVYCYKGLNRFKLSAFIPLLIIVVVTENLAVNCDKLGWHTNYWIYNTYLIISTPVSLCIFFRMLLLKGKGRVMYLAFSILLMACLLFNICFFQGIYQADTYSMILCEFAMAVISLLAVVKLFLEDDSAIMLNTHPYFWISAGTLIFSAGALIIMGLHQYILVKNLRYYGLRVDRYVMPTLNYILYSSYGYAFILCRKLTNKPSQQ</sequence>
<feature type="transmembrane region" description="Helical" evidence="1">
    <location>
        <begin position="151"/>
        <end position="171"/>
    </location>
</feature>
<evidence type="ECO:0000313" key="2">
    <source>
        <dbReference type="EMBL" id="EHQ27302.1"/>
    </source>
</evidence>